<gene>
    <name evidence="6" type="ORF">PF001_g28059</name>
    <name evidence="5" type="ORF">PF008_g32492</name>
    <name evidence="4" type="ORF">PF011_g32152</name>
</gene>
<dbReference type="SUPFAM" id="SSF52266">
    <property type="entry name" value="SGNH hydrolase"/>
    <property type="match status" value="1"/>
</dbReference>
<dbReference type="EMBL" id="QXFW01009241">
    <property type="protein sequence ID" value="KAE8954275.1"/>
    <property type="molecule type" value="Genomic_DNA"/>
</dbReference>
<evidence type="ECO:0000313" key="5">
    <source>
        <dbReference type="EMBL" id="KAE9262889.1"/>
    </source>
</evidence>
<evidence type="ECO:0000259" key="3">
    <source>
        <dbReference type="Pfam" id="PF13472"/>
    </source>
</evidence>
<feature type="chain" id="PRO_5033524454" description="SGNH hydrolase-type esterase domain-containing protein" evidence="2">
    <location>
        <begin position="26"/>
        <end position="188"/>
    </location>
</feature>
<dbReference type="EMBL" id="QXGE01004048">
    <property type="protein sequence ID" value="KAE9272171.1"/>
    <property type="molecule type" value="Genomic_DNA"/>
</dbReference>
<dbReference type="Gene3D" id="3.40.50.1110">
    <property type="entry name" value="SGNH hydrolase"/>
    <property type="match status" value="1"/>
</dbReference>
<dbReference type="Pfam" id="PF13472">
    <property type="entry name" value="Lipase_GDSL_2"/>
    <property type="match status" value="1"/>
</dbReference>
<feature type="domain" description="SGNH hydrolase-type esterase" evidence="3">
    <location>
        <begin position="44"/>
        <end position="173"/>
    </location>
</feature>
<name>A0A6A4BFK9_9STRA</name>
<feature type="signal peptide" evidence="2">
    <location>
        <begin position="1"/>
        <end position="25"/>
    </location>
</feature>
<dbReference type="AlphaFoldDB" id="A0A6A4BFK9"/>
<evidence type="ECO:0000256" key="1">
    <source>
        <dbReference type="SAM" id="MobiDB-lite"/>
    </source>
</evidence>
<dbReference type="InterPro" id="IPR013830">
    <property type="entry name" value="SGNH_hydro"/>
</dbReference>
<dbReference type="Proteomes" id="UP000437068">
    <property type="component" value="Unassembled WGS sequence"/>
</dbReference>
<keyword evidence="2" id="KW-0732">Signal</keyword>
<comment type="caution">
    <text evidence="6">The sequence shown here is derived from an EMBL/GenBank/DDBJ whole genome shotgun (WGS) entry which is preliminary data.</text>
</comment>
<evidence type="ECO:0000313" key="6">
    <source>
        <dbReference type="EMBL" id="KAE9272171.1"/>
    </source>
</evidence>
<reference evidence="6 7" key="1">
    <citation type="submission" date="2018-08" db="EMBL/GenBank/DDBJ databases">
        <title>Genomic investigation of the strawberry pathogen Phytophthora fragariae indicates pathogenicity is determined by transcriptional variation in three key races.</title>
        <authorList>
            <person name="Adams T.M."/>
            <person name="Armitage A.D."/>
            <person name="Sobczyk M.K."/>
            <person name="Bates H.J."/>
            <person name="Dunwell J.M."/>
            <person name="Nellist C.F."/>
            <person name="Harrison R.J."/>
        </authorList>
    </citation>
    <scope>NUCLEOTIDE SEQUENCE [LARGE SCALE GENOMIC DNA]</scope>
    <source>
        <strain evidence="6 7">A4</strain>
        <strain evidence="5 9">NOV-77</strain>
        <strain evidence="4 8">SCRP245</strain>
    </source>
</reference>
<dbReference type="InterPro" id="IPR045136">
    <property type="entry name" value="Iah1-like"/>
</dbReference>
<dbReference type="Proteomes" id="UP000486351">
    <property type="component" value="Unassembled WGS sequence"/>
</dbReference>
<accession>A0A6A4BFK9</accession>
<evidence type="ECO:0000313" key="8">
    <source>
        <dbReference type="Proteomes" id="UP000460718"/>
    </source>
</evidence>
<evidence type="ECO:0000313" key="9">
    <source>
        <dbReference type="Proteomes" id="UP000486351"/>
    </source>
</evidence>
<dbReference type="EMBL" id="QXFY01009218">
    <property type="protein sequence ID" value="KAE9262889.1"/>
    <property type="molecule type" value="Genomic_DNA"/>
</dbReference>
<dbReference type="PANTHER" id="PTHR14209:SF19">
    <property type="entry name" value="ISOAMYL ACETATE-HYDROLYZING ESTERASE 1 HOMOLOG"/>
    <property type="match status" value="1"/>
</dbReference>
<evidence type="ECO:0000256" key="2">
    <source>
        <dbReference type="SAM" id="SignalP"/>
    </source>
</evidence>
<sequence length="188" mass="20130">MGSGAHTSIVALFVLSCFLCASVESQAVVESAKSNLRPTLLLTGDSLTELSVDPARMGWVSLLQSDYIRTADVIVRGVSGYSTEWFLKYVMPTIEDEISSSAYAVPSLITIFLGTNDGVLVNGSNPEMHVPISEYKENLIKNVSGFQNAAPEADILLITPPHVGDGAGIQHASERNDMKRDSSTAPMP</sequence>
<feature type="region of interest" description="Disordered" evidence="1">
    <location>
        <begin position="166"/>
        <end position="188"/>
    </location>
</feature>
<dbReference type="InterPro" id="IPR036514">
    <property type="entry name" value="SGNH_hydro_sf"/>
</dbReference>
<proteinExistence type="predicted"/>
<feature type="compositionally biased region" description="Basic and acidic residues" evidence="1">
    <location>
        <begin position="172"/>
        <end position="182"/>
    </location>
</feature>
<dbReference type="PANTHER" id="PTHR14209">
    <property type="entry name" value="ISOAMYL ACETATE-HYDROLYZING ESTERASE 1"/>
    <property type="match status" value="1"/>
</dbReference>
<organism evidence="6 7">
    <name type="scientific">Phytophthora fragariae</name>
    <dbReference type="NCBI Taxonomy" id="53985"/>
    <lineage>
        <taxon>Eukaryota</taxon>
        <taxon>Sar</taxon>
        <taxon>Stramenopiles</taxon>
        <taxon>Oomycota</taxon>
        <taxon>Peronosporomycetes</taxon>
        <taxon>Peronosporales</taxon>
        <taxon>Peronosporaceae</taxon>
        <taxon>Phytophthora</taxon>
    </lineage>
</organism>
<evidence type="ECO:0000313" key="4">
    <source>
        <dbReference type="EMBL" id="KAE8954275.1"/>
    </source>
</evidence>
<evidence type="ECO:0000313" key="7">
    <source>
        <dbReference type="Proteomes" id="UP000437068"/>
    </source>
</evidence>
<protein>
    <recommendedName>
        <fullName evidence="3">SGNH hydrolase-type esterase domain-containing protein</fullName>
    </recommendedName>
</protein>
<dbReference type="Proteomes" id="UP000460718">
    <property type="component" value="Unassembled WGS sequence"/>
</dbReference>